<feature type="signal peptide" evidence="1">
    <location>
        <begin position="1"/>
        <end position="27"/>
    </location>
</feature>
<accession>K2G110</accession>
<organism evidence="2">
    <name type="scientific">uncultured bacterium</name>
    <name type="common">gcode 4</name>
    <dbReference type="NCBI Taxonomy" id="1234023"/>
    <lineage>
        <taxon>Bacteria</taxon>
        <taxon>environmental samples</taxon>
    </lineage>
</organism>
<evidence type="ECO:0000256" key="1">
    <source>
        <dbReference type="SAM" id="SignalP"/>
    </source>
</evidence>
<sequence length="550" mass="64225">MRNALKKVLSLMLLTWLLAGNFSFATAAVVNVKAKKLSALSKKLQTHIEKDINKNIIKLKNTKDKAAYKSELAWMSSLLSWLSVQMQNGNDENFNLYMEQLRSEAKQYVKMKKEIASYISTWESPFIIDTADIRQVEADIVWIQREVVSVIREKIKDFNWDSFKETWKMNFSIVTDFWKVGVNIERYTNIMALITLSQELDFTIDISVDLNVPWEVKYVNNKVVKWPNVNLKWNAKFDVNFKVIDKDIYATLKDYSVTIASSVKDASFESQIASLEKALEPYKGKTIHMKVPDRWPSSLNQAEVMDKLNKTLDILDKYPLLTTYKKLPEWWFSLIPKEATVMNLNNLYNAKKITPSEVAKGIKEAIKNPLIYSSKDWILTLTSDVTDSSWIFKSVLTRKDWKYSFQSNWKINPVNWMNDFDLYLEKNVIKFNSTSKNDYVKIIYENKNLILDSKAENHTLKITWPLSEENTDLVIVFDNKSVWSIKSTRTWTKVTFDINLTFEVPANTIPSEMDTSTVKFILSWDYDHETWEFSVIKPKTFIELESIVNR</sequence>
<proteinExistence type="predicted"/>
<name>K2G110_9BACT</name>
<protein>
    <submittedName>
        <fullName evidence="2">Uncharacterized protein</fullName>
    </submittedName>
</protein>
<gene>
    <name evidence="2" type="ORF">ACD_3C00140G0004</name>
</gene>
<keyword evidence="1" id="KW-0732">Signal</keyword>
<feature type="chain" id="PRO_5017383659" evidence="1">
    <location>
        <begin position="28"/>
        <end position="550"/>
    </location>
</feature>
<reference evidence="2" key="1">
    <citation type="journal article" date="2012" name="Science">
        <title>Fermentation, hydrogen, and sulfur metabolism in multiple uncultivated bacterial phyla.</title>
        <authorList>
            <person name="Wrighton K.C."/>
            <person name="Thomas B.C."/>
            <person name="Sharon I."/>
            <person name="Miller C.S."/>
            <person name="Castelle C.J."/>
            <person name="VerBerkmoes N.C."/>
            <person name="Wilkins M.J."/>
            <person name="Hettich R.L."/>
            <person name="Lipton M.S."/>
            <person name="Williams K.H."/>
            <person name="Long P.E."/>
            <person name="Banfield J.F."/>
        </authorList>
    </citation>
    <scope>NUCLEOTIDE SEQUENCE [LARGE SCALE GENOMIC DNA]</scope>
</reference>
<dbReference type="EMBL" id="AMFJ01000414">
    <property type="protein sequence ID" value="EKE27882.1"/>
    <property type="molecule type" value="Genomic_DNA"/>
</dbReference>
<dbReference type="AlphaFoldDB" id="K2G110"/>
<comment type="caution">
    <text evidence="2">The sequence shown here is derived from an EMBL/GenBank/DDBJ whole genome shotgun (WGS) entry which is preliminary data.</text>
</comment>
<evidence type="ECO:0000313" key="2">
    <source>
        <dbReference type="EMBL" id="EKE27882.1"/>
    </source>
</evidence>